<dbReference type="OrthoDB" id="1226698at2759"/>
<comment type="caution">
    <text evidence="1">The sequence shown here is derived from an EMBL/GenBank/DDBJ whole genome shotgun (WGS) entry which is preliminary data.</text>
</comment>
<protein>
    <submittedName>
        <fullName evidence="1">Uncharacterized protein</fullName>
    </submittedName>
</protein>
<dbReference type="Proteomes" id="UP000824120">
    <property type="component" value="Chromosome 4"/>
</dbReference>
<dbReference type="EMBL" id="JACXVP010000004">
    <property type="protein sequence ID" value="KAG5610738.1"/>
    <property type="molecule type" value="Genomic_DNA"/>
</dbReference>
<accession>A0A9J5ZDL0</accession>
<evidence type="ECO:0000313" key="1">
    <source>
        <dbReference type="EMBL" id="KAG5610738.1"/>
    </source>
</evidence>
<gene>
    <name evidence="1" type="ORF">H5410_022019</name>
</gene>
<name>A0A9J5ZDL0_SOLCO</name>
<evidence type="ECO:0000313" key="2">
    <source>
        <dbReference type="Proteomes" id="UP000824120"/>
    </source>
</evidence>
<sequence>MVESITLTKNKGYFTRCPDIIFDVGAMEEEKCKETWAERVVEVVTKYKPKFYHHRVTWEKPELGWVKCNTDRASRGNPGESSYSFCLRNNQGDLIYAET</sequence>
<dbReference type="AlphaFoldDB" id="A0A9J5ZDL0"/>
<proteinExistence type="predicted"/>
<keyword evidence="2" id="KW-1185">Reference proteome</keyword>
<reference evidence="1 2" key="1">
    <citation type="submission" date="2020-09" db="EMBL/GenBank/DDBJ databases">
        <title>De no assembly of potato wild relative species, Solanum commersonii.</title>
        <authorList>
            <person name="Cho K."/>
        </authorList>
    </citation>
    <scope>NUCLEOTIDE SEQUENCE [LARGE SCALE GENOMIC DNA]</scope>
    <source>
        <strain evidence="1">LZ3.2</strain>
        <tissue evidence="1">Leaf</tissue>
    </source>
</reference>
<organism evidence="1 2">
    <name type="scientific">Solanum commersonii</name>
    <name type="common">Commerson's wild potato</name>
    <name type="synonym">Commerson's nightshade</name>
    <dbReference type="NCBI Taxonomy" id="4109"/>
    <lineage>
        <taxon>Eukaryota</taxon>
        <taxon>Viridiplantae</taxon>
        <taxon>Streptophyta</taxon>
        <taxon>Embryophyta</taxon>
        <taxon>Tracheophyta</taxon>
        <taxon>Spermatophyta</taxon>
        <taxon>Magnoliopsida</taxon>
        <taxon>eudicotyledons</taxon>
        <taxon>Gunneridae</taxon>
        <taxon>Pentapetalae</taxon>
        <taxon>asterids</taxon>
        <taxon>lamiids</taxon>
        <taxon>Solanales</taxon>
        <taxon>Solanaceae</taxon>
        <taxon>Solanoideae</taxon>
        <taxon>Solaneae</taxon>
        <taxon>Solanum</taxon>
    </lineage>
</organism>